<sequence>MAVHDAPEYALIEYLADLKVDRAGIRALFKLNDKILRYLHTADLYPTNKALPACDLSSIYYQHIALPLLLMRLTRRTTKHKEGVLFHLHNMLQTLSGDFPFNIQLYMRQYLKQWQEDEGLKYKSISWVREIRPSSYPSFSTYKLSFDEWKQKQIGTDIQQEVAFCKVKALYMGGLLFIALKKILGDFNGFSFYSTQMLTFENSSHPFETYYNAMAHAVVHKDAAVFLSEHREQLGKAAATTALIKYNNCLFMPYVLQEQFKSDLTIGKKIERLSYLFEKSGVEDDHLIDNYFKKLDGLGYVLRALLSSVMTFERLVN</sequence>
<dbReference type="HOGENOM" id="CLU_876991_0_0_6"/>
<dbReference type="Proteomes" id="UP000009073">
    <property type="component" value="Chromosome"/>
</dbReference>
<dbReference type="EMBL" id="CP001616">
    <property type="protein sequence ID" value="ACQ93216.1"/>
    <property type="molecule type" value="Genomic_DNA"/>
</dbReference>
<name>C4LF49_TOLAT</name>
<reference evidence="1 2" key="2">
    <citation type="journal article" date="2011" name="Stand. Genomic Sci.">
        <title>Complete genome sequence of Tolumonas auensis type strain (TA 4).</title>
        <authorList>
            <person name="Chertkov O."/>
            <person name="Copeland A."/>
            <person name="Lucas S."/>
            <person name="Lapidus A."/>
            <person name="Berry K.W."/>
            <person name="Detter J.C."/>
            <person name="Del Rio T.G."/>
            <person name="Hammon N."/>
            <person name="Dalin E."/>
            <person name="Tice H."/>
            <person name="Pitluck S."/>
            <person name="Richardson P."/>
            <person name="Bruce D."/>
            <person name="Goodwin L."/>
            <person name="Han C."/>
            <person name="Tapia R."/>
            <person name="Saunders E."/>
            <person name="Schmutz J."/>
            <person name="Brettin T."/>
            <person name="Larimer F."/>
            <person name="Land M."/>
            <person name="Hauser L."/>
            <person name="Spring S."/>
            <person name="Rohde M."/>
            <person name="Kyrpides N.C."/>
            <person name="Ivanova N."/>
            <person name="Goker M."/>
            <person name="Beller H.R."/>
            <person name="Klenk H.P."/>
            <person name="Woyke T."/>
        </authorList>
    </citation>
    <scope>NUCLEOTIDE SEQUENCE [LARGE SCALE GENOMIC DNA]</scope>
    <source>
        <strain evidence="2">DSM 9187 / TA4</strain>
    </source>
</reference>
<keyword evidence="2" id="KW-1185">Reference proteome</keyword>
<reference evidence="2" key="1">
    <citation type="submission" date="2009-05" db="EMBL/GenBank/DDBJ databases">
        <title>Complete sequence of Tolumonas auensis DSM 9187.</title>
        <authorList>
            <consortium name="US DOE Joint Genome Institute"/>
            <person name="Lucas S."/>
            <person name="Copeland A."/>
            <person name="Lapidus A."/>
            <person name="Glavina del Rio T."/>
            <person name="Tice H."/>
            <person name="Bruce D."/>
            <person name="Goodwin L."/>
            <person name="Pitluck S."/>
            <person name="Chertkov O."/>
            <person name="Brettin T."/>
            <person name="Detter J.C."/>
            <person name="Han C."/>
            <person name="Larimer F."/>
            <person name="Land M."/>
            <person name="Hauser L."/>
            <person name="Kyrpides N."/>
            <person name="Mikhailova N."/>
            <person name="Spring S."/>
            <person name="Beller H."/>
        </authorList>
    </citation>
    <scope>NUCLEOTIDE SEQUENCE [LARGE SCALE GENOMIC DNA]</scope>
    <source>
        <strain evidence="2">DSM 9187 / TA4</strain>
    </source>
</reference>
<protein>
    <submittedName>
        <fullName evidence="1">Uncharacterized protein</fullName>
    </submittedName>
</protein>
<evidence type="ECO:0000313" key="2">
    <source>
        <dbReference type="Proteomes" id="UP000009073"/>
    </source>
</evidence>
<dbReference type="AlphaFoldDB" id="C4LF49"/>
<evidence type="ECO:0000313" key="1">
    <source>
        <dbReference type="EMBL" id="ACQ93216.1"/>
    </source>
</evidence>
<organism evidence="1 2">
    <name type="scientific">Tolumonas auensis (strain DSM 9187 / NBRC 110442 / TA 4)</name>
    <dbReference type="NCBI Taxonomy" id="595494"/>
    <lineage>
        <taxon>Bacteria</taxon>
        <taxon>Pseudomonadati</taxon>
        <taxon>Pseudomonadota</taxon>
        <taxon>Gammaproteobacteria</taxon>
        <taxon>Aeromonadales</taxon>
        <taxon>Aeromonadaceae</taxon>
        <taxon>Tolumonas</taxon>
    </lineage>
</organism>
<gene>
    <name evidence="1" type="ordered locus">Tola_1605</name>
</gene>
<dbReference type="STRING" id="595494.Tola_1605"/>
<accession>C4LF49</accession>
<proteinExistence type="predicted"/>
<dbReference type="KEGG" id="tau:Tola_1605"/>